<evidence type="ECO:0000256" key="1">
    <source>
        <dbReference type="SAM" id="SignalP"/>
    </source>
</evidence>
<accession>A0A8H5G5N4</accession>
<evidence type="ECO:0000313" key="3">
    <source>
        <dbReference type="Proteomes" id="UP000518752"/>
    </source>
</evidence>
<dbReference type="Proteomes" id="UP000518752">
    <property type="component" value="Unassembled WGS sequence"/>
</dbReference>
<proteinExistence type="predicted"/>
<name>A0A8H5G5N4_9AGAR</name>
<gene>
    <name evidence="2" type="ORF">D9757_012686</name>
</gene>
<keyword evidence="1" id="KW-0732">Signal</keyword>
<feature type="signal peptide" evidence="1">
    <location>
        <begin position="1"/>
        <end position="17"/>
    </location>
</feature>
<dbReference type="EMBL" id="JAACJN010000227">
    <property type="protein sequence ID" value="KAF5358857.1"/>
    <property type="molecule type" value="Genomic_DNA"/>
</dbReference>
<comment type="caution">
    <text evidence="2">The sequence shown here is derived from an EMBL/GenBank/DDBJ whole genome shotgun (WGS) entry which is preliminary data.</text>
</comment>
<dbReference type="OrthoDB" id="5427350at2759"/>
<dbReference type="PANTHER" id="PTHR35340">
    <property type="entry name" value="PQQ ENZYME REPEAT PROTEIN-RELATED"/>
    <property type="match status" value="1"/>
</dbReference>
<evidence type="ECO:0000313" key="2">
    <source>
        <dbReference type="EMBL" id="KAF5358857.1"/>
    </source>
</evidence>
<dbReference type="InterPro" id="IPR039535">
    <property type="entry name" value="ASST-like"/>
</dbReference>
<protein>
    <recommendedName>
        <fullName evidence="4">ASST-domain-containing protein</fullName>
    </recommendedName>
</protein>
<dbReference type="Pfam" id="PF14269">
    <property type="entry name" value="Arylsulfotran_2"/>
    <property type="match status" value="1"/>
</dbReference>
<dbReference type="AlphaFoldDB" id="A0A8H5G5N4"/>
<reference evidence="2 3" key="1">
    <citation type="journal article" date="2020" name="ISME J.">
        <title>Uncovering the hidden diversity of litter-decomposition mechanisms in mushroom-forming fungi.</title>
        <authorList>
            <person name="Floudas D."/>
            <person name="Bentzer J."/>
            <person name="Ahren D."/>
            <person name="Johansson T."/>
            <person name="Persson P."/>
            <person name="Tunlid A."/>
        </authorList>
    </citation>
    <scope>NUCLEOTIDE SEQUENCE [LARGE SCALE GENOMIC DNA]</scope>
    <source>
        <strain evidence="2 3">CBS 406.79</strain>
    </source>
</reference>
<dbReference type="InterPro" id="IPR053143">
    <property type="entry name" value="Arylsulfate_ST"/>
</dbReference>
<evidence type="ECO:0008006" key="4">
    <source>
        <dbReference type="Google" id="ProtNLM"/>
    </source>
</evidence>
<keyword evidence="3" id="KW-1185">Reference proteome</keyword>
<dbReference type="PANTHER" id="PTHR35340:SF5">
    <property type="entry name" value="ASST-DOMAIN-CONTAINING PROTEIN"/>
    <property type="match status" value="1"/>
</dbReference>
<sequence>MAIREFLLILALSPTRLNIVVKSDSIFYASTDYSIGAYSTGPYQTFFSSNATPVAFNFFQPMNKSAGSLDSGYLFTSPRGTSTKVPGAYIFDNDGHLIWDASSTYGETLVFQVETYKDEPLFLVWSGDLLGSGVGSGYINLHDEFDWNNGIDARITTNNTGLMTAYFTREANPSLTAYGGPESGYLFDSVLQELNITSGEPLFTWYASDHVDPGECYNSIGTGGGSTDEAWDFFHINSIEKTEDGNFLISSRHYYTLYYLDGITGEIIWRIGGANSSFSMGDGANFSWQHHARWITRNESYATMTLFDNAGEYGHYDETYSRGLYIGINFTDMSVSLLQDVTSPNRTVSESQGSFQLQPNGNFLSGWGYMPWYAEHSSTGDLLWSAQFGVIGESNNEAYRILRFNWTGTPTWSPSTSLIQSSSSSLITIHVSWNGDTQTTHWELLDSSSSSPSRSESVLVSLYNQSRTGFETTITFNTGNVNQGNGYEYYHAVRALSKDRNVLGISEYMKSTTNGALSAIRDGCAGRWSQIMGVLIVVGLMWGLQVV</sequence>
<feature type="chain" id="PRO_5034005268" description="ASST-domain-containing protein" evidence="1">
    <location>
        <begin position="18"/>
        <end position="547"/>
    </location>
</feature>
<organism evidence="2 3">
    <name type="scientific">Collybiopsis confluens</name>
    <dbReference type="NCBI Taxonomy" id="2823264"/>
    <lineage>
        <taxon>Eukaryota</taxon>
        <taxon>Fungi</taxon>
        <taxon>Dikarya</taxon>
        <taxon>Basidiomycota</taxon>
        <taxon>Agaricomycotina</taxon>
        <taxon>Agaricomycetes</taxon>
        <taxon>Agaricomycetidae</taxon>
        <taxon>Agaricales</taxon>
        <taxon>Marasmiineae</taxon>
        <taxon>Omphalotaceae</taxon>
        <taxon>Collybiopsis</taxon>
    </lineage>
</organism>